<feature type="transmembrane region" description="Helical" evidence="7">
    <location>
        <begin position="52"/>
        <end position="78"/>
    </location>
</feature>
<dbReference type="KEGG" id="mant:BHD05_09115"/>
<dbReference type="Pfam" id="PF03631">
    <property type="entry name" value="Virul_fac_BrkB"/>
    <property type="match status" value="1"/>
</dbReference>
<feature type="transmembrane region" description="Helical" evidence="7">
    <location>
        <begin position="201"/>
        <end position="224"/>
    </location>
</feature>
<dbReference type="AlphaFoldDB" id="A0A7L5AI79"/>
<evidence type="ECO:0000256" key="7">
    <source>
        <dbReference type="SAM" id="Phobius"/>
    </source>
</evidence>
<dbReference type="EMBL" id="CP017146">
    <property type="protein sequence ID" value="QHO69776.1"/>
    <property type="molecule type" value="Genomic_DNA"/>
</dbReference>
<keyword evidence="4 7" id="KW-1133">Transmembrane helix</keyword>
<name>A0A7L5AI79_9MICO</name>
<dbReference type="NCBIfam" id="TIGR00765">
    <property type="entry name" value="yihY_not_rbn"/>
    <property type="match status" value="1"/>
</dbReference>
<keyword evidence="2" id="KW-1003">Cell membrane</keyword>
<evidence type="ECO:0000256" key="2">
    <source>
        <dbReference type="ARBA" id="ARBA00022475"/>
    </source>
</evidence>
<keyword evidence="3 7" id="KW-0812">Transmembrane</keyword>
<feature type="region of interest" description="Disordered" evidence="6">
    <location>
        <begin position="318"/>
        <end position="338"/>
    </location>
</feature>
<dbReference type="GO" id="GO:0005886">
    <property type="term" value="C:plasma membrane"/>
    <property type="evidence" value="ECO:0007669"/>
    <property type="project" value="UniProtKB-SubCell"/>
</dbReference>
<keyword evidence="9" id="KW-1185">Reference proteome</keyword>
<keyword evidence="5 7" id="KW-0472">Membrane</keyword>
<gene>
    <name evidence="8" type="ORF">BHD05_09115</name>
</gene>
<reference evidence="8 9" key="1">
    <citation type="submission" date="2016-09" db="EMBL/GenBank/DDBJ databases">
        <title>Complete genome sequence of microbes from the polar regions.</title>
        <authorList>
            <person name="Liao L."/>
            <person name="Chen B."/>
        </authorList>
    </citation>
    <scope>NUCLEOTIDE SEQUENCE [LARGE SCALE GENOMIC DNA]</scope>
    <source>
        <strain evidence="8 9">ZS314</strain>
    </source>
</reference>
<evidence type="ECO:0000256" key="3">
    <source>
        <dbReference type="ARBA" id="ARBA00022692"/>
    </source>
</evidence>
<organism evidence="8 9">
    <name type="scientific">Marisediminicola antarctica</name>
    <dbReference type="NCBI Taxonomy" id="674079"/>
    <lineage>
        <taxon>Bacteria</taxon>
        <taxon>Bacillati</taxon>
        <taxon>Actinomycetota</taxon>
        <taxon>Actinomycetes</taxon>
        <taxon>Micrococcales</taxon>
        <taxon>Microbacteriaceae</taxon>
        <taxon>Marisediminicola</taxon>
    </lineage>
</organism>
<dbReference type="PANTHER" id="PTHR30213">
    <property type="entry name" value="INNER MEMBRANE PROTEIN YHJD"/>
    <property type="match status" value="1"/>
</dbReference>
<dbReference type="InterPro" id="IPR017039">
    <property type="entry name" value="Virul_fac_BrkB"/>
</dbReference>
<dbReference type="PIRSF" id="PIRSF035875">
    <property type="entry name" value="RNase_BN"/>
    <property type="match status" value="1"/>
</dbReference>
<evidence type="ECO:0000256" key="6">
    <source>
        <dbReference type="SAM" id="MobiDB-lite"/>
    </source>
</evidence>
<evidence type="ECO:0000256" key="5">
    <source>
        <dbReference type="ARBA" id="ARBA00023136"/>
    </source>
</evidence>
<feature type="region of interest" description="Disordered" evidence="6">
    <location>
        <begin position="1"/>
        <end position="27"/>
    </location>
</feature>
<dbReference type="Proteomes" id="UP000464507">
    <property type="component" value="Chromosome"/>
</dbReference>
<feature type="transmembrane region" description="Helical" evidence="7">
    <location>
        <begin position="236"/>
        <end position="259"/>
    </location>
</feature>
<feature type="transmembrane region" description="Helical" evidence="7">
    <location>
        <begin position="115"/>
        <end position="139"/>
    </location>
</feature>
<evidence type="ECO:0000313" key="8">
    <source>
        <dbReference type="EMBL" id="QHO69776.1"/>
    </source>
</evidence>
<dbReference type="RefSeq" id="WP_236966489.1">
    <property type="nucleotide sequence ID" value="NZ_CP017146.1"/>
</dbReference>
<feature type="transmembrane region" description="Helical" evidence="7">
    <location>
        <begin position="160"/>
        <end position="181"/>
    </location>
</feature>
<feature type="transmembrane region" description="Helical" evidence="7">
    <location>
        <begin position="271"/>
        <end position="293"/>
    </location>
</feature>
<proteinExistence type="predicted"/>
<comment type="subcellular location">
    <subcellularLocation>
        <location evidence="1">Cell membrane</location>
        <topology evidence="1">Multi-pass membrane protein</topology>
    </subcellularLocation>
</comment>
<evidence type="ECO:0000313" key="9">
    <source>
        <dbReference type="Proteomes" id="UP000464507"/>
    </source>
</evidence>
<protein>
    <submittedName>
        <fullName evidence="8">Ribonuclease BN</fullName>
    </submittedName>
</protein>
<sequence length="356" mass="38565">MASDITRETPTDRPAPDDPRKPDSPDDIAKPSWKYVVGKTLREFTSDGCIDIAAALTYFAVLALFPALIALVSLLGVIGQGGAMASLLDVFAEIAPESVVEVIRGPLEDFASSPAAGFALVSGILVAIWAASGYVSAFSRAMNRVYEIEEGRPVWKLKPLQLLVTLIGIALMLVIAVILAVSGPVAEVVGSALGIGGTTRFVWSILKWPVLLAIVVVMVAILYYATPNAKQPKLRWMSMGAFIALLMLTIASLLFGVYVSNFSNYDRTFGSLAGVVVFLLWLWIANLALLFGAEFNAELERSRQLQAGIAAEETIQLPPRSVSKSKKTRTKELQDIETGRRLRERADRIREKTPGS</sequence>
<accession>A0A7L5AI79</accession>
<dbReference type="PANTHER" id="PTHR30213:SF0">
    <property type="entry name" value="UPF0761 MEMBRANE PROTEIN YIHY"/>
    <property type="match status" value="1"/>
</dbReference>
<evidence type="ECO:0000256" key="4">
    <source>
        <dbReference type="ARBA" id="ARBA00022989"/>
    </source>
</evidence>
<evidence type="ECO:0000256" key="1">
    <source>
        <dbReference type="ARBA" id="ARBA00004651"/>
    </source>
</evidence>